<reference evidence="2 3" key="1">
    <citation type="submission" date="2021-06" db="EMBL/GenBank/DDBJ databases">
        <authorList>
            <person name="Sun Q."/>
            <person name="Li D."/>
        </authorList>
    </citation>
    <scope>NUCLEOTIDE SEQUENCE [LARGE SCALE GENOMIC DNA]</scope>
    <source>
        <strain evidence="2 3">MSJd-7</strain>
    </source>
</reference>
<organism evidence="2 3">
    <name type="scientific">Butyricicoccus intestinisimiae</name>
    <dbReference type="NCBI Taxonomy" id="2841509"/>
    <lineage>
        <taxon>Bacteria</taxon>
        <taxon>Bacillati</taxon>
        <taxon>Bacillota</taxon>
        <taxon>Clostridia</taxon>
        <taxon>Eubacteriales</taxon>
        <taxon>Butyricicoccaceae</taxon>
        <taxon>Butyricicoccus</taxon>
    </lineage>
</organism>
<dbReference type="InterPro" id="IPR011704">
    <property type="entry name" value="ATPase_dyneun-rel_AAA"/>
</dbReference>
<feature type="domain" description="ATPase dynein-related AAA" evidence="1">
    <location>
        <begin position="63"/>
        <end position="195"/>
    </location>
</feature>
<dbReference type="RefSeq" id="WP_216468966.1">
    <property type="nucleotide sequence ID" value="NZ_JAHLQI010000001.1"/>
</dbReference>
<sequence length="306" mass="34046">MSDLFQFLHQENIQPELLDAVREYRAMHAVQEALLPRIPVPRFPYYGKSIWEQAIAAVLCGENLLLAGGKATGKNVLAENLAALFGRPEWDISFHVNMDAASLIGTDTFVNGAVQFRPGPVYSCAQHGGFGILDEINMAKNEALAVLHAVLDFRRAIDVPGYDRIPLAEETRFIATMNYGYAGTRELNEALTSRFVVIQMPSMIQADLERLLISQFPDLTSKYVHQFALLFLDLQKKCESSEISTKALDLRGMLDALRLMRKGICAGAALDMGITNKAFDGYEQDLIRDTIASRIPAKLHASEIFH</sequence>
<gene>
    <name evidence="2" type="ORF">KQI75_01755</name>
</gene>
<comment type="caution">
    <text evidence="2">The sequence shown here is derived from an EMBL/GenBank/DDBJ whole genome shotgun (WGS) entry which is preliminary data.</text>
</comment>
<evidence type="ECO:0000313" key="2">
    <source>
        <dbReference type="EMBL" id="MBU5489364.1"/>
    </source>
</evidence>
<protein>
    <submittedName>
        <fullName evidence="2">MoxR family ATPase</fullName>
    </submittedName>
</protein>
<dbReference type="EMBL" id="JAHLQI010000001">
    <property type="protein sequence ID" value="MBU5489364.1"/>
    <property type="molecule type" value="Genomic_DNA"/>
</dbReference>
<proteinExistence type="predicted"/>
<name>A0ABS6ENV0_9FIRM</name>
<evidence type="ECO:0000259" key="1">
    <source>
        <dbReference type="Pfam" id="PF07728"/>
    </source>
</evidence>
<dbReference type="InterPro" id="IPR050764">
    <property type="entry name" value="CbbQ/NirQ/NorQ/GpvN"/>
</dbReference>
<dbReference type="PANTHER" id="PTHR42759:SF1">
    <property type="entry name" value="MAGNESIUM-CHELATASE SUBUNIT CHLD"/>
    <property type="match status" value="1"/>
</dbReference>
<dbReference type="Proteomes" id="UP000783588">
    <property type="component" value="Unassembled WGS sequence"/>
</dbReference>
<accession>A0ABS6ENV0</accession>
<keyword evidence="3" id="KW-1185">Reference proteome</keyword>
<dbReference type="PANTHER" id="PTHR42759">
    <property type="entry name" value="MOXR FAMILY PROTEIN"/>
    <property type="match status" value="1"/>
</dbReference>
<evidence type="ECO:0000313" key="3">
    <source>
        <dbReference type="Proteomes" id="UP000783588"/>
    </source>
</evidence>
<dbReference type="Pfam" id="PF07728">
    <property type="entry name" value="AAA_5"/>
    <property type="match status" value="1"/>
</dbReference>